<dbReference type="InterPro" id="IPR001841">
    <property type="entry name" value="Znf_RING"/>
</dbReference>
<feature type="region of interest" description="Disordered" evidence="6">
    <location>
        <begin position="1"/>
        <end position="27"/>
    </location>
</feature>
<evidence type="ECO:0000313" key="9">
    <source>
        <dbReference type="Proteomes" id="UP000245207"/>
    </source>
</evidence>
<evidence type="ECO:0000259" key="7">
    <source>
        <dbReference type="PROSITE" id="PS50089"/>
    </source>
</evidence>
<feature type="domain" description="RING-type" evidence="7">
    <location>
        <begin position="37"/>
        <end position="74"/>
    </location>
</feature>
<evidence type="ECO:0000256" key="1">
    <source>
        <dbReference type="ARBA" id="ARBA00022723"/>
    </source>
</evidence>
<keyword evidence="3" id="KW-0862">Zinc</keyword>
<keyword evidence="9" id="KW-1185">Reference proteome</keyword>
<proteinExistence type="predicted"/>
<dbReference type="InterPro" id="IPR017907">
    <property type="entry name" value="Znf_RING_CS"/>
</dbReference>
<keyword evidence="5" id="KW-0175">Coiled coil</keyword>
<dbReference type="SUPFAM" id="SSF57850">
    <property type="entry name" value="RING/U-box"/>
    <property type="match status" value="1"/>
</dbReference>
<dbReference type="GO" id="GO:0061630">
    <property type="term" value="F:ubiquitin protein ligase activity"/>
    <property type="evidence" value="ECO:0007669"/>
    <property type="project" value="InterPro"/>
</dbReference>
<organism evidence="8 9">
    <name type="scientific">Artemisia annua</name>
    <name type="common">Sweet wormwood</name>
    <dbReference type="NCBI Taxonomy" id="35608"/>
    <lineage>
        <taxon>Eukaryota</taxon>
        <taxon>Viridiplantae</taxon>
        <taxon>Streptophyta</taxon>
        <taxon>Embryophyta</taxon>
        <taxon>Tracheophyta</taxon>
        <taxon>Spermatophyta</taxon>
        <taxon>Magnoliopsida</taxon>
        <taxon>eudicotyledons</taxon>
        <taxon>Gunneridae</taxon>
        <taxon>Pentapetalae</taxon>
        <taxon>asterids</taxon>
        <taxon>campanulids</taxon>
        <taxon>Asterales</taxon>
        <taxon>Asteraceae</taxon>
        <taxon>Asteroideae</taxon>
        <taxon>Anthemideae</taxon>
        <taxon>Artemisiinae</taxon>
        <taxon>Artemisia</taxon>
    </lineage>
</organism>
<keyword evidence="1" id="KW-0479">Metal-binding</keyword>
<dbReference type="Pfam" id="PF00400">
    <property type="entry name" value="WD40"/>
    <property type="match status" value="1"/>
</dbReference>
<dbReference type="EMBL" id="PKPP01002770">
    <property type="protein sequence ID" value="PWA73221.1"/>
    <property type="molecule type" value="Genomic_DNA"/>
</dbReference>
<keyword evidence="2 4" id="KW-0863">Zinc-finger</keyword>
<dbReference type="GO" id="GO:0043161">
    <property type="term" value="P:proteasome-mediated ubiquitin-dependent protein catabolic process"/>
    <property type="evidence" value="ECO:0007669"/>
    <property type="project" value="TreeGrafter"/>
</dbReference>
<comment type="caution">
    <text evidence="8">The sequence shown here is derived from an EMBL/GenBank/DDBJ whole genome shotgun (WGS) entry which is preliminary data.</text>
</comment>
<accession>A0A2U1NIC0</accession>
<evidence type="ECO:0000256" key="3">
    <source>
        <dbReference type="ARBA" id="ARBA00022833"/>
    </source>
</evidence>
<sequence length="479" mass="54442">MTMGGGSVIVPSVKSEPPSTEPPPPETETVVDKDVLCPICMQIIKDAFLTSCGHNFCYMCIVTHLQNKSDCPCCAHYLTTTHIYPNFLLNKLLMKASACQIAKGASPIEQVRLAFQQGCDVSIKELDSLLVLLTDKKRRMEQEEAESNLQIMHEFLHCLRRQKLEELNEVQNDLQYIKEDINAVERHRIELHRAKERCSVKLRMLADDSTVKTSWPSLMDKRNSSSMSLGNMAAGSQLNRLPDAQAPASSLAFQKKDTCSGSDSQSTQAGVTVARKRRVHAQFNDLQECYLQRRRHWAKQVQKQEERDNNPIKREGYHAGLKDFQSVLSTFTRYSRLRVIAELRHGDLFHSADIISSIEFDRDDELFATAGVSRRIKVFEFASVVNERADVQCPVVEMSTRSKLSCLSWNKYTKSHIASSDYEGIVTVWDVTTRQSIMEYEEHEKRAWSLDFSCTEPTMLVSGSDDCQDMVYKTRGKCS</sequence>
<reference evidence="8 9" key="1">
    <citation type="journal article" date="2018" name="Mol. Plant">
        <title>The genome of Artemisia annua provides insight into the evolution of Asteraceae family and artemisinin biosynthesis.</title>
        <authorList>
            <person name="Shen Q."/>
            <person name="Zhang L."/>
            <person name="Liao Z."/>
            <person name="Wang S."/>
            <person name="Yan T."/>
            <person name="Shi P."/>
            <person name="Liu M."/>
            <person name="Fu X."/>
            <person name="Pan Q."/>
            <person name="Wang Y."/>
            <person name="Lv Z."/>
            <person name="Lu X."/>
            <person name="Zhang F."/>
            <person name="Jiang W."/>
            <person name="Ma Y."/>
            <person name="Chen M."/>
            <person name="Hao X."/>
            <person name="Li L."/>
            <person name="Tang Y."/>
            <person name="Lv G."/>
            <person name="Zhou Y."/>
            <person name="Sun X."/>
            <person name="Brodelius P.E."/>
            <person name="Rose J.K.C."/>
            <person name="Tang K."/>
        </authorList>
    </citation>
    <scope>NUCLEOTIDE SEQUENCE [LARGE SCALE GENOMIC DNA]</scope>
    <source>
        <strain evidence="9">cv. Huhao1</strain>
        <tissue evidence="8">Leaf</tissue>
    </source>
</reference>
<dbReference type="InterPro" id="IPR015943">
    <property type="entry name" value="WD40/YVTN_repeat-like_dom_sf"/>
</dbReference>
<name>A0A2U1NIC0_ARTAN</name>
<dbReference type="CDD" id="cd16504">
    <property type="entry name" value="RING-HC_COP1"/>
    <property type="match status" value="1"/>
</dbReference>
<dbReference type="Pfam" id="PF13923">
    <property type="entry name" value="zf-C3HC4_2"/>
    <property type="match status" value="1"/>
</dbReference>
<dbReference type="GO" id="GO:0008270">
    <property type="term" value="F:zinc ion binding"/>
    <property type="evidence" value="ECO:0007669"/>
    <property type="project" value="UniProtKB-KW"/>
</dbReference>
<dbReference type="PROSITE" id="PS50089">
    <property type="entry name" value="ZF_RING_2"/>
    <property type="match status" value="1"/>
</dbReference>
<dbReference type="SMART" id="SM00184">
    <property type="entry name" value="RING"/>
    <property type="match status" value="1"/>
</dbReference>
<gene>
    <name evidence="8" type="ORF">CTI12_AA264500</name>
</gene>
<dbReference type="AlphaFoldDB" id="A0A2U1NIC0"/>
<dbReference type="InterPro" id="IPR013083">
    <property type="entry name" value="Znf_RING/FYVE/PHD"/>
</dbReference>
<evidence type="ECO:0000256" key="5">
    <source>
        <dbReference type="SAM" id="Coils"/>
    </source>
</evidence>
<dbReference type="Proteomes" id="UP000245207">
    <property type="component" value="Unassembled WGS sequence"/>
</dbReference>
<dbReference type="OrthoDB" id="273771at2759"/>
<evidence type="ECO:0000313" key="8">
    <source>
        <dbReference type="EMBL" id="PWA73221.1"/>
    </source>
</evidence>
<evidence type="ECO:0000256" key="6">
    <source>
        <dbReference type="SAM" id="MobiDB-lite"/>
    </source>
</evidence>
<feature type="coiled-coil region" evidence="5">
    <location>
        <begin position="123"/>
        <end position="197"/>
    </location>
</feature>
<dbReference type="InterPro" id="IPR042755">
    <property type="entry name" value="COP1"/>
</dbReference>
<dbReference type="Gene3D" id="3.30.40.10">
    <property type="entry name" value="Zinc/RING finger domain, C3HC4 (zinc finger)"/>
    <property type="match status" value="1"/>
</dbReference>
<dbReference type="PANTHER" id="PTHR44080">
    <property type="entry name" value="E3 UBIQUITIN-PROTEIN LIGASE COP1"/>
    <property type="match status" value="1"/>
</dbReference>
<dbReference type="InterPro" id="IPR036322">
    <property type="entry name" value="WD40_repeat_dom_sf"/>
</dbReference>
<dbReference type="InterPro" id="IPR001680">
    <property type="entry name" value="WD40_rpt"/>
</dbReference>
<dbReference type="PROSITE" id="PS00518">
    <property type="entry name" value="ZF_RING_1"/>
    <property type="match status" value="1"/>
</dbReference>
<dbReference type="SMART" id="SM00320">
    <property type="entry name" value="WD40"/>
    <property type="match status" value="3"/>
</dbReference>
<dbReference type="Gene3D" id="2.130.10.10">
    <property type="entry name" value="YVTN repeat-like/Quinoprotein amine dehydrogenase"/>
    <property type="match status" value="1"/>
</dbReference>
<protein>
    <submittedName>
        <fullName evidence="8">WD40 repeat-containing protein</fullName>
    </submittedName>
</protein>
<evidence type="ECO:0000256" key="4">
    <source>
        <dbReference type="PROSITE-ProRule" id="PRU00175"/>
    </source>
</evidence>
<evidence type="ECO:0000256" key="2">
    <source>
        <dbReference type="ARBA" id="ARBA00022771"/>
    </source>
</evidence>
<dbReference type="PANTHER" id="PTHR44080:SF8">
    <property type="entry name" value="E3 UBIQUITIN-PROTEIN LIGASE COP1-LIKE"/>
    <property type="match status" value="1"/>
</dbReference>
<dbReference type="SUPFAM" id="SSF50978">
    <property type="entry name" value="WD40 repeat-like"/>
    <property type="match status" value="1"/>
</dbReference>